<organism evidence="3">
    <name type="scientific">Absidia glauca</name>
    <name type="common">Pin mould</name>
    <dbReference type="NCBI Taxonomy" id="4829"/>
    <lineage>
        <taxon>Eukaryota</taxon>
        <taxon>Fungi</taxon>
        <taxon>Fungi incertae sedis</taxon>
        <taxon>Mucoromycota</taxon>
        <taxon>Mucoromycotina</taxon>
        <taxon>Mucoromycetes</taxon>
        <taxon>Mucorales</taxon>
        <taxon>Cunninghamellaceae</taxon>
        <taxon>Absidia</taxon>
    </lineage>
</organism>
<protein>
    <recommendedName>
        <fullName evidence="5">Oxysterol-binding protein</fullName>
    </recommendedName>
</protein>
<dbReference type="OrthoDB" id="14833at2759"/>
<dbReference type="OMA" id="WHTRPKG"/>
<dbReference type="FunCoup" id="A0A163MID0">
    <property type="interactions" value="98"/>
</dbReference>
<dbReference type="GO" id="GO:0008142">
    <property type="term" value="F:oxysterol binding"/>
    <property type="evidence" value="ECO:0007669"/>
    <property type="project" value="TreeGrafter"/>
</dbReference>
<evidence type="ECO:0000313" key="4">
    <source>
        <dbReference type="Proteomes" id="UP000078561"/>
    </source>
</evidence>
<dbReference type="Gene3D" id="1.10.287.2720">
    <property type="match status" value="1"/>
</dbReference>
<dbReference type="Gene3D" id="6.10.250.1430">
    <property type="match status" value="1"/>
</dbReference>
<accession>A0A163MID0</accession>
<evidence type="ECO:0000256" key="2">
    <source>
        <dbReference type="RuleBase" id="RU003844"/>
    </source>
</evidence>
<dbReference type="STRING" id="4829.A0A163MID0"/>
<dbReference type="GO" id="GO:0005829">
    <property type="term" value="C:cytosol"/>
    <property type="evidence" value="ECO:0007669"/>
    <property type="project" value="TreeGrafter"/>
</dbReference>
<dbReference type="Gene3D" id="3.30.70.3490">
    <property type="match status" value="1"/>
</dbReference>
<dbReference type="InterPro" id="IPR037239">
    <property type="entry name" value="OSBP_sf"/>
</dbReference>
<dbReference type="GO" id="GO:0016020">
    <property type="term" value="C:membrane"/>
    <property type="evidence" value="ECO:0007669"/>
    <property type="project" value="TreeGrafter"/>
</dbReference>
<dbReference type="PROSITE" id="PS01013">
    <property type="entry name" value="OSBP"/>
    <property type="match status" value="1"/>
</dbReference>
<sequence length="418" mass="46670">MSAPDGEVNNVDQIPAEQKGAFHSFLKSLTSFSGDLSALTCPAFLLAPVSLIEYSEYWTQQPELFAAIPQSEDAVERMVAFVKWYISSLNASYSSRVPKGEWEKKPYNPVLGEQFFMQWGQVDGCGETDVVCEQVSHHPPITGFCIKNEKAGLTMNGHTGQKTRFSTTSLICDQVGQSVVELASEEAYLLTSPSLTVNGIWYAAPYVELIGNSYIQATTGLYATFEFSSKGWISGERNHFKCYIRKNSSGSSKDYVYKIEGQWSNKSTITAYGSKKSEPFLDVTALTPAPMEVKGNNGDMESRKIWEHVSEAIRQGDTNKAGMEKSKIENQKRAELAEREQNKTEWKPKYFNWEDPNGKVQSLQKMLASAVKNKYEPATAGNWVYHPPTEQSDHQHLGIGSVSHVYHTLPLLVERVLG</sequence>
<evidence type="ECO:0008006" key="5">
    <source>
        <dbReference type="Google" id="ProtNLM"/>
    </source>
</evidence>
<keyword evidence="4" id="KW-1185">Reference proteome</keyword>
<dbReference type="InterPro" id="IPR000648">
    <property type="entry name" value="Oxysterol-bd"/>
</dbReference>
<evidence type="ECO:0000256" key="1">
    <source>
        <dbReference type="ARBA" id="ARBA00008842"/>
    </source>
</evidence>
<evidence type="ECO:0000313" key="3">
    <source>
        <dbReference type="EMBL" id="SAM05269.1"/>
    </source>
</evidence>
<dbReference type="Gene3D" id="2.40.160.120">
    <property type="match status" value="1"/>
</dbReference>
<dbReference type="Pfam" id="PF01237">
    <property type="entry name" value="Oxysterol_BP"/>
    <property type="match status" value="1"/>
</dbReference>
<dbReference type="InParanoid" id="A0A163MID0"/>
<dbReference type="SUPFAM" id="SSF144000">
    <property type="entry name" value="Oxysterol-binding protein-like"/>
    <property type="match status" value="1"/>
</dbReference>
<dbReference type="Proteomes" id="UP000078561">
    <property type="component" value="Unassembled WGS sequence"/>
</dbReference>
<proteinExistence type="inferred from homology"/>
<reference evidence="3" key="1">
    <citation type="submission" date="2016-04" db="EMBL/GenBank/DDBJ databases">
        <authorList>
            <person name="Evans L.H."/>
            <person name="Alamgir A."/>
            <person name="Owens N."/>
            <person name="Weber N.D."/>
            <person name="Virtaneva K."/>
            <person name="Barbian K."/>
            <person name="Babar A."/>
            <person name="Rosenke K."/>
        </authorList>
    </citation>
    <scope>NUCLEOTIDE SEQUENCE [LARGE SCALE GENOMIC DNA]</scope>
    <source>
        <strain evidence="3">CBS 101.48</strain>
    </source>
</reference>
<comment type="similarity">
    <text evidence="1 2">Belongs to the OSBP family.</text>
</comment>
<dbReference type="InterPro" id="IPR018494">
    <property type="entry name" value="Oxysterol-bd_CS"/>
</dbReference>
<dbReference type="PANTHER" id="PTHR10972:SF184">
    <property type="entry name" value="OXYSTEROL-BINDING PROTEIN HOMOLOG 4-RELATED"/>
    <property type="match status" value="1"/>
</dbReference>
<name>A0A163MID0_ABSGL</name>
<dbReference type="AlphaFoldDB" id="A0A163MID0"/>
<dbReference type="PANTHER" id="PTHR10972">
    <property type="entry name" value="OXYSTEROL-BINDING PROTEIN-RELATED"/>
    <property type="match status" value="1"/>
</dbReference>
<dbReference type="EMBL" id="LT554468">
    <property type="protein sequence ID" value="SAM05269.1"/>
    <property type="molecule type" value="Genomic_DNA"/>
</dbReference>
<gene>
    <name evidence="3" type="primary">ABSGL_11144.1 scaffold 12295</name>
</gene>